<dbReference type="PANTHER" id="PTHR12606:SF141">
    <property type="entry name" value="GH15225P-RELATED"/>
    <property type="match status" value="1"/>
</dbReference>
<proteinExistence type="inferred from homology"/>
<dbReference type="Pfam" id="PF02902">
    <property type="entry name" value="Peptidase_C48"/>
    <property type="match status" value="1"/>
</dbReference>
<dbReference type="GO" id="GO:0005634">
    <property type="term" value="C:nucleus"/>
    <property type="evidence" value="ECO:0007669"/>
    <property type="project" value="TreeGrafter"/>
</dbReference>
<evidence type="ECO:0000256" key="4">
    <source>
        <dbReference type="ARBA" id="ARBA00022807"/>
    </source>
</evidence>
<keyword evidence="3" id="KW-0378">Hydrolase</keyword>
<evidence type="ECO:0000256" key="2">
    <source>
        <dbReference type="ARBA" id="ARBA00022670"/>
    </source>
</evidence>
<dbReference type="AlphaFoldDB" id="A0A177CTY7"/>
<dbReference type="InterPro" id="IPR038765">
    <property type="entry name" value="Papain-like_cys_pep_sf"/>
</dbReference>
<dbReference type="InterPro" id="IPR003653">
    <property type="entry name" value="Peptidase_C48_C"/>
</dbReference>
<evidence type="ECO:0000259" key="5">
    <source>
        <dbReference type="PROSITE" id="PS50600"/>
    </source>
</evidence>
<dbReference type="Proteomes" id="UP000077069">
    <property type="component" value="Unassembled WGS sequence"/>
</dbReference>
<dbReference type="EMBL" id="KV441549">
    <property type="protein sequence ID" value="OAG10229.1"/>
    <property type="molecule type" value="Genomic_DNA"/>
</dbReference>
<dbReference type="GO" id="GO:0016926">
    <property type="term" value="P:protein desumoylation"/>
    <property type="evidence" value="ECO:0007669"/>
    <property type="project" value="TreeGrafter"/>
</dbReference>
<sequence>LTSHDFGTLLPHMFNGDAKGWLNDNIINEYLEILVNYAQRQEGYVYVRGKGGSTPPVHAFKSQWYTSMKGNPSGTARWARPMHLFGEKLLACNLVLIPICHHSHWRLIAIKPKDRLIEYYDSLHGSGREYTQLAKEWVREVLQKQFVEEEWSICTNQRSKAQANASDCGIFTLLNALVLLRGEEHNRVLVTNGMDDARLRVAATLL</sequence>
<comment type="similarity">
    <text evidence="1">Belongs to the peptidase C48 family.</text>
</comment>
<dbReference type="InParanoid" id="A0A177CTY7"/>
<evidence type="ECO:0000313" key="6">
    <source>
        <dbReference type="EMBL" id="OAG10229.1"/>
    </source>
</evidence>
<organism evidence="6 7">
    <name type="scientific">Paraphaeosphaeria sporulosa</name>
    <dbReference type="NCBI Taxonomy" id="1460663"/>
    <lineage>
        <taxon>Eukaryota</taxon>
        <taxon>Fungi</taxon>
        <taxon>Dikarya</taxon>
        <taxon>Ascomycota</taxon>
        <taxon>Pezizomycotina</taxon>
        <taxon>Dothideomycetes</taxon>
        <taxon>Pleosporomycetidae</taxon>
        <taxon>Pleosporales</taxon>
        <taxon>Massarineae</taxon>
        <taxon>Didymosphaeriaceae</taxon>
        <taxon>Paraphaeosphaeria</taxon>
    </lineage>
</organism>
<name>A0A177CTY7_9PLEO</name>
<dbReference type="GO" id="GO:0006508">
    <property type="term" value="P:proteolysis"/>
    <property type="evidence" value="ECO:0007669"/>
    <property type="project" value="UniProtKB-KW"/>
</dbReference>
<dbReference type="PROSITE" id="PS50600">
    <property type="entry name" value="ULP_PROTEASE"/>
    <property type="match status" value="1"/>
</dbReference>
<dbReference type="STRING" id="1460663.A0A177CTY7"/>
<evidence type="ECO:0000256" key="3">
    <source>
        <dbReference type="ARBA" id="ARBA00022801"/>
    </source>
</evidence>
<feature type="non-terminal residue" evidence="6">
    <location>
        <position position="1"/>
    </location>
</feature>
<dbReference type="Gene3D" id="3.40.395.10">
    <property type="entry name" value="Adenoviral Proteinase, Chain A"/>
    <property type="match status" value="1"/>
</dbReference>
<accession>A0A177CTY7</accession>
<evidence type="ECO:0000313" key="7">
    <source>
        <dbReference type="Proteomes" id="UP000077069"/>
    </source>
</evidence>
<feature type="non-terminal residue" evidence="6">
    <location>
        <position position="206"/>
    </location>
</feature>
<reference evidence="6 7" key="1">
    <citation type="submission" date="2016-05" db="EMBL/GenBank/DDBJ databases">
        <title>Comparative analysis of secretome profiles of manganese(II)-oxidizing ascomycete fungi.</title>
        <authorList>
            <consortium name="DOE Joint Genome Institute"/>
            <person name="Zeiner C.A."/>
            <person name="Purvine S.O."/>
            <person name="Zink E.M."/>
            <person name="Wu S."/>
            <person name="Pasa-Tolic L."/>
            <person name="Chaput D.L."/>
            <person name="Haridas S."/>
            <person name="Grigoriev I.V."/>
            <person name="Santelli C.M."/>
            <person name="Hansel C.M."/>
        </authorList>
    </citation>
    <scope>NUCLEOTIDE SEQUENCE [LARGE SCALE GENOMIC DNA]</scope>
    <source>
        <strain evidence="6 7">AP3s5-JAC2a</strain>
    </source>
</reference>
<keyword evidence="4" id="KW-0788">Thiol protease</keyword>
<gene>
    <name evidence="6" type="ORF">CC84DRAFT_1074021</name>
</gene>
<dbReference type="OrthoDB" id="1939479at2759"/>
<dbReference type="GO" id="GO:0016929">
    <property type="term" value="F:deSUMOylase activity"/>
    <property type="evidence" value="ECO:0007669"/>
    <property type="project" value="TreeGrafter"/>
</dbReference>
<dbReference type="GeneID" id="28757179"/>
<dbReference type="PANTHER" id="PTHR12606">
    <property type="entry name" value="SENTRIN/SUMO-SPECIFIC PROTEASE"/>
    <property type="match status" value="1"/>
</dbReference>
<dbReference type="SUPFAM" id="SSF54001">
    <property type="entry name" value="Cysteine proteinases"/>
    <property type="match status" value="1"/>
</dbReference>
<feature type="domain" description="Ubiquitin-like protease family profile" evidence="5">
    <location>
        <begin position="1"/>
        <end position="179"/>
    </location>
</feature>
<keyword evidence="7" id="KW-1185">Reference proteome</keyword>
<keyword evidence="2" id="KW-0645">Protease</keyword>
<protein>
    <submittedName>
        <fullName evidence="6">Cysteine proteinase</fullName>
    </submittedName>
</protein>
<dbReference type="RefSeq" id="XP_018040594.1">
    <property type="nucleotide sequence ID" value="XM_018173693.1"/>
</dbReference>
<evidence type="ECO:0000256" key="1">
    <source>
        <dbReference type="ARBA" id="ARBA00005234"/>
    </source>
</evidence>